<feature type="binding site" evidence="2">
    <location>
        <position position="43"/>
    </location>
    <ligand>
        <name>Fe cation</name>
        <dbReference type="ChEBI" id="CHEBI:24875"/>
        <label>1</label>
    </ligand>
</feature>
<dbReference type="Proteomes" id="UP000176603">
    <property type="component" value="Unassembled WGS sequence"/>
</dbReference>
<dbReference type="EMBL" id="MGEH01000032">
    <property type="protein sequence ID" value="OGL78397.1"/>
    <property type="molecule type" value="Genomic_DNA"/>
</dbReference>
<dbReference type="GO" id="GO:0046872">
    <property type="term" value="F:metal ion binding"/>
    <property type="evidence" value="ECO:0007669"/>
    <property type="project" value="UniProtKB-KW"/>
</dbReference>
<dbReference type="Gene3D" id="3.60.21.10">
    <property type="match status" value="1"/>
</dbReference>
<gene>
    <name evidence="3" type="ORF">A3E39_02755</name>
</gene>
<dbReference type="GO" id="GO:0004113">
    <property type="term" value="F:2',3'-cyclic-nucleotide 3'-phosphodiesterase activity"/>
    <property type="evidence" value="ECO:0007669"/>
    <property type="project" value="TreeGrafter"/>
</dbReference>
<comment type="caution">
    <text evidence="3">The sequence shown here is derived from an EMBL/GenBank/DDBJ whole genome shotgun (WGS) entry which is preliminary data.</text>
</comment>
<feature type="active site" description="Proton donor" evidence="1">
    <location>
        <position position="71"/>
    </location>
</feature>
<dbReference type="Pfam" id="PF13277">
    <property type="entry name" value="YmdB"/>
    <property type="match status" value="1"/>
</dbReference>
<evidence type="ECO:0000313" key="3">
    <source>
        <dbReference type="EMBL" id="OGL78397.1"/>
    </source>
</evidence>
<feature type="binding site" evidence="2">
    <location>
        <position position="70"/>
    </location>
    <ligand>
        <name>Fe cation</name>
        <dbReference type="ChEBI" id="CHEBI:24875"/>
        <label>2</label>
    </ligand>
</feature>
<sequence length="270" mass="29049">MKPFTILYFGDVVGKIGRTALMNVLPDMKRRYAPDLTIANVENLTHGAGIAPKQLQVLADVGVDAFTSGNHVWENPDGLAMLDDPAWAGRLIRPANMRRGEPGRGSAVYKTKDGVSVLLVNLMGQVLFPETVESPFTSLDTIIASHTSDRPNVVFVDFHAEATSEKEALGHYADGRVAALVGSHTHVPTADAKILPGGTAYCTDVGRVGAYDSVIGFEKKGVLERFLTGGDMPYDIPKKGQSEVNGIAVRVDVQTGRATGLDRIREFVEC</sequence>
<name>A0A1F7UL22_9BACT</name>
<feature type="binding site" evidence="2">
    <location>
        <position position="42"/>
    </location>
    <ligand>
        <name>Fe cation</name>
        <dbReference type="ChEBI" id="CHEBI:24875"/>
        <label>1</label>
    </ligand>
</feature>
<dbReference type="PIRSF" id="PIRSF004789">
    <property type="entry name" value="DR1281"/>
    <property type="match status" value="1"/>
</dbReference>
<feature type="binding site" evidence="2">
    <location>
        <position position="186"/>
    </location>
    <ligand>
        <name>Fe cation</name>
        <dbReference type="ChEBI" id="CHEBI:24875"/>
        <label>1</label>
    </ligand>
</feature>
<dbReference type="SUPFAM" id="SSF56300">
    <property type="entry name" value="Metallo-dependent phosphatases"/>
    <property type="match status" value="1"/>
</dbReference>
<reference evidence="3 4" key="1">
    <citation type="journal article" date="2016" name="Nat. Commun.">
        <title>Thousands of microbial genomes shed light on interconnected biogeochemical processes in an aquifer system.</title>
        <authorList>
            <person name="Anantharaman K."/>
            <person name="Brown C.T."/>
            <person name="Hug L.A."/>
            <person name="Sharon I."/>
            <person name="Castelle C.J."/>
            <person name="Probst A.J."/>
            <person name="Thomas B.C."/>
            <person name="Singh A."/>
            <person name="Wilkins M.J."/>
            <person name="Karaoz U."/>
            <person name="Brodie E.L."/>
            <person name="Williams K.H."/>
            <person name="Hubbard S.S."/>
            <person name="Banfield J.F."/>
        </authorList>
    </citation>
    <scope>NUCLEOTIDE SEQUENCE [LARGE SCALE GENOMIC DNA]</scope>
</reference>
<feature type="binding site" evidence="2">
    <location>
        <position position="11"/>
    </location>
    <ligand>
        <name>Fe cation</name>
        <dbReference type="ChEBI" id="CHEBI:24875"/>
        <label>1</label>
    </ligand>
</feature>
<keyword evidence="2" id="KW-0479">Metal-binding</keyword>
<evidence type="ECO:0000256" key="2">
    <source>
        <dbReference type="PIRSR" id="PIRSR004789-51"/>
    </source>
</evidence>
<evidence type="ECO:0000313" key="4">
    <source>
        <dbReference type="Proteomes" id="UP000176603"/>
    </source>
</evidence>
<feature type="binding site" evidence="2">
    <location>
        <position position="42"/>
    </location>
    <ligand>
        <name>Fe cation</name>
        <dbReference type="ChEBI" id="CHEBI:24875"/>
        <label>2</label>
    </ligand>
</feature>
<dbReference type="InterPro" id="IPR005235">
    <property type="entry name" value="YmdB-like"/>
</dbReference>
<evidence type="ECO:0000256" key="1">
    <source>
        <dbReference type="PIRSR" id="PIRSR004789-50"/>
    </source>
</evidence>
<organism evidence="3 4">
    <name type="scientific">Candidatus Uhrbacteria bacterium RIFCSPHIGHO2_12_FULL_60_25</name>
    <dbReference type="NCBI Taxonomy" id="1802399"/>
    <lineage>
        <taxon>Bacteria</taxon>
        <taxon>Candidatus Uhriibacteriota</taxon>
    </lineage>
</organism>
<accession>A0A1F7UL22</accession>
<dbReference type="InterPro" id="IPR029052">
    <property type="entry name" value="Metallo-depent_PP-like"/>
</dbReference>
<feature type="binding site" evidence="2">
    <location>
        <position position="159"/>
    </location>
    <ligand>
        <name>Fe cation</name>
        <dbReference type="ChEBI" id="CHEBI:24875"/>
        <label>2</label>
    </ligand>
</feature>
<dbReference type="PANTHER" id="PTHR36303">
    <property type="entry name" value="2',3'-CYCLIC-NUCLEOTIDE 2'-PHOSPHODIESTERASE"/>
    <property type="match status" value="1"/>
</dbReference>
<protein>
    <recommendedName>
        <fullName evidence="5">Metallophosphoesterase</fullName>
    </recommendedName>
</protein>
<dbReference type="AlphaFoldDB" id="A0A1F7UL22"/>
<dbReference type="PANTHER" id="PTHR36303:SF1">
    <property type="entry name" value="2',3'-CYCLIC-NUCLEOTIDE 2'-PHOSPHODIESTERASE"/>
    <property type="match status" value="1"/>
</dbReference>
<evidence type="ECO:0008006" key="5">
    <source>
        <dbReference type="Google" id="ProtNLM"/>
    </source>
</evidence>
<dbReference type="STRING" id="1802399.A3E39_02755"/>
<feature type="binding site" evidence="2">
    <location>
        <position position="184"/>
    </location>
    <ligand>
        <name>Fe cation</name>
        <dbReference type="ChEBI" id="CHEBI:24875"/>
        <label>2</label>
    </ligand>
</feature>
<proteinExistence type="predicted"/>